<keyword evidence="8 9" id="KW-0411">Iron-sulfur</keyword>
<gene>
    <name evidence="9 13" type="primary">rlmD</name>
    <name evidence="13" type="ORF">JDW22_04990</name>
</gene>
<name>A0ABS1BRY5_9NEIS</name>
<dbReference type="PANTHER" id="PTHR11061">
    <property type="entry name" value="RNA M5U METHYLTRANSFERASE"/>
    <property type="match status" value="1"/>
</dbReference>
<keyword evidence="14" id="KW-1185">Reference proteome</keyword>
<evidence type="ECO:0000259" key="12">
    <source>
        <dbReference type="PROSITE" id="PS50926"/>
    </source>
</evidence>
<dbReference type="RefSeq" id="WP_200522087.1">
    <property type="nucleotide sequence ID" value="NZ_JAEHNZ010000002.1"/>
</dbReference>
<evidence type="ECO:0000256" key="5">
    <source>
        <dbReference type="ARBA" id="ARBA00022691"/>
    </source>
</evidence>
<reference evidence="13 14" key="1">
    <citation type="journal article" date="2021" name="Pathogens">
        <title>Isolation and Characterization of Kingella bonacorsii sp. nov., A Novel Kingella Species Detected in a Stable Periodontitis Subject.</title>
        <authorList>
            <person name="Antezack A."/>
            <person name="Boxberger M."/>
            <person name="Rolland C."/>
            <person name="Monnet-Corti V."/>
            <person name="La Scola B."/>
        </authorList>
    </citation>
    <scope>NUCLEOTIDE SEQUENCE [LARGE SCALE GENOMIC DNA]</scope>
    <source>
        <strain evidence="13 14">Marseille-Q4569</strain>
    </source>
</reference>
<organism evidence="13 14">
    <name type="scientific">Kingella bonacorsii</name>
    <dbReference type="NCBI Taxonomy" id="2796361"/>
    <lineage>
        <taxon>Bacteria</taxon>
        <taxon>Pseudomonadati</taxon>
        <taxon>Pseudomonadota</taxon>
        <taxon>Betaproteobacteria</taxon>
        <taxon>Neisseriales</taxon>
        <taxon>Neisseriaceae</taxon>
        <taxon>Kingella</taxon>
    </lineage>
</organism>
<feature type="binding site" evidence="9">
    <location>
        <position position="153"/>
    </location>
    <ligand>
        <name>[4Fe-4S] cluster</name>
        <dbReference type="ChEBI" id="CHEBI:49883"/>
    </ligand>
</feature>
<keyword evidence="1 9" id="KW-0004">4Fe-4S</keyword>
<evidence type="ECO:0000256" key="3">
    <source>
        <dbReference type="ARBA" id="ARBA00022603"/>
    </source>
</evidence>
<sequence length="440" mass="47833">MNPAYITSLDYESRGVAKLNGKTIFVNNALPQEIAQIRITQDKAHFAEAQVEQIVQPSPYRRAPACPHYGDCGGCAMQHVEFTAQVAMKQRVFEEQLQRIGKVQPESLLPPVYGTPWHYRSRTRLAVHTGANGKIILGYQAKRSHKIVGISQCLLLPEHVSGCLNLIRDALQDMVNVQPKVGIRSVEISVGEGVTAVNIVSQKRQPENVLCALSGCLNRGAGGKPVWQVWQQIGNAKPQAVSPHDAPPLVFRLPEFGLTMPFQLGDFTQINLPLNEIMVARAVRYLDPQPHERIADLFCGLGNFTLPLAKRAAEVVGIEGSAALTQRAVANARANGLPNAQFASADLFAATPETLAALGRFDKMLLDPPRAGAFAVVQALHAPFLPQRIVYISCNPATLARDAAVLASKGYRFTTAGMMNLFPQTSHVEAIGVFERAEAA</sequence>
<feature type="domain" description="TRAM" evidence="12">
    <location>
        <begin position="1"/>
        <end position="53"/>
    </location>
</feature>
<dbReference type="PANTHER" id="PTHR11061:SF49">
    <property type="entry name" value="23S RRNA (URACIL(1939)-C(5))-METHYLTRANSFERASE RLMD"/>
    <property type="match status" value="1"/>
</dbReference>
<evidence type="ECO:0000256" key="11">
    <source>
        <dbReference type="PROSITE-ProRule" id="PRU10015"/>
    </source>
</evidence>
<feature type="binding site" evidence="9">
    <location>
        <position position="303"/>
    </location>
    <ligand>
        <name>S-adenosyl-L-methionine</name>
        <dbReference type="ChEBI" id="CHEBI:59789"/>
    </ligand>
</feature>
<dbReference type="PROSITE" id="PS50926">
    <property type="entry name" value="TRAM"/>
    <property type="match status" value="1"/>
</dbReference>
<evidence type="ECO:0000256" key="4">
    <source>
        <dbReference type="ARBA" id="ARBA00022679"/>
    </source>
</evidence>
<comment type="caution">
    <text evidence="13">The sequence shown here is derived from an EMBL/GenBank/DDBJ whole genome shotgun (WGS) entry which is preliminary data.</text>
</comment>
<dbReference type="InterPro" id="IPR010280">
    <property type="entry name" value="U5_MeTrfase_fam"/>
</dbReference>
<dbReference type="InterPro" id="IPR030390">
    <property type="entry name" value="MeTrfase_TrmA_AS"/>
</dbReference>
<feature type="binding site" evidence="9 10">
    <location>
        <position position="319"/>
    </location>
    <ligand>
        <name>S-adenosyl-L-methionine</name>
        <dbReference type="ChEBI" id="CHEBI:59789"/>
    </ligand>
</feature>
<evidence type="ECO:0000256" key="10">
    <source>
        <dbReference type="PROSITE-ProRule" id="PRU01024"/>
    </source>
</evidence>
<protein>
    <recommendedName>
        <fullName evidence="9">23S rRNA (uracil(1939)-C(5))-methyltransferase RlmD</fullName>
        <ecNumber evidence="9">2.1.1.190</ecNumber>
    </recommendedName>
    <alternativeName>
        <fullName evidence="9">23S rRNA(m5U1939)-methyltransferase</fullName>
    </alternativeName>
</protein>
<keyword evidence="3 9" id="KW-0489">Methyltransferase</keyword>
<feature type="active site" evidence="11">
    <location>
        <position position="394"/>
    </location>
</feature>
<dbReference type="PROSITE" id="PS51687">
    <property type="entry name" value="SAM_MT_RNA_M5U"/>
    <property type="match status" value="1"/>
</dbReference>
<keyword evidence="6 9" id="KW-0479">Metal-binding</keyword>
<keyword evidence="4 9" id="KW-0808">Transferase</keyword>
<evidence type="ECO:0000256" key="7">
    <source>
        <dbReference type="ARBA" id="ARBA00023004"/>
    </source>
</evidence>
<dbReference type="Gene3D" id="3.40.50.150">
    <property type="entry name" value="Vaccinia Virus protein VP39"/>
    <property type="match status" value="1"/>
</dbReference>
<feature type="binding site" evidence="9">
    <location>
        <position position="66"/>
    </location>
    <ligand>
        <name>[4Fe-4S] cluster</name>
        <dbReference type="ChEBI" id="CHEBI:49883"/>
    </ligand>
</feature>
<keyword evidence="5 9" id="KW-0949">S-adenosyl-L-methionine</keyword>
<dbReference type="GO" id="GO:0032259">
    <property type="term" value="P:methylation"/>
    <property type="evidence" value="ECO:0007669"/>
    <property type="project" value="UniProtKB-KW"/>
</dbReference>
<dbReference type="NCBIfam" id="NF009639">
    <property type="entry name" value="PRK13168.1"/>
    <property type="match status" value="1"/>
</dbReference>
<dbReference type="HAMAP" id="MF_01010">
    <property type="entry name" value="23SrRNA_methyltr_RlmD"/>
    <property type="match status" value="1"/>
</dbReference>
<dbReference type="Pfam" id="PF01938">
    <property type="entry name" value="TRAM"/>
    <property type="match status" value="1"/>
</dbReference>
<dbReference type="Proteomes" id="UP000614058">
    <property type="component" value="Unassembled WGS sequence"/>
</dbReference>
<comment type="catalytic activity">
    <reaction evidence="9">
        <text>uridine(1939) in 23S rRNA + S-adenosyl-L-methionine = 5-methyluridine(1939) in 23S rRNA + S-adenosyl-L-homocysteine + H(+)</text>
        <dbReference type="Rhea" id="RHEA:42908"/>
        <dbReference type="Rhea" id="RHEA-COMP:10278"/>
        <dbReference type="Rhea" id="RHEA-COMP:10279"/>
        <dbReference type="ChEBI" id="CHEBI:15378"/>
        <dbReference type="ChEBI" id="CHEBI:57856"/>
        <dbReference type="ChEBI" id="CHEBI:59789"/>
        <dbReference type="ChEBI" id="CHEBI:65315"/>
        <dbReference type="ChEBI" id="CHEBI:74447"/>
        <dbReference type="EC" id="2.1.1.190"/>
    </reaction>
</comment>
<dbReference type="Pfam" id="PF05958">
    <property type="entry name" value="tRNA_U5-meth_tr"/>
    <property type="match status" value="1"/>
</dbReference>
<comment type="similarity">
    <text evidence="9">Belongs to the class I-like SAM-binding methyltransferase superfamily. RNA M5U methyltransferase family. RlmD subfamily.</text>
</comment>
<feature type="binding site" evidence="9">
    <location>
        <position position="346"/>
    </location>
    <ligand>
        <name>S-adenosyl-L-methionine</name>
        <dbReference type="ChEBI" id="CHEBI:59789"/>
    </ligand>
</feature>
<feature type="binding site" evidence="9">
    <location>
        <position position="75"/>
    </location>
    <ligand>
        <name>[4Fe-4S] cluster</name>
        <dbReference type="ChEBI" id="CHEBI:49883"/>
    </ligand>
</feature>
<dbReference type="InterPro" id="IPR030391">
    <property type="entry name" value="MeTrfase_TrmA_CS"/>
</dbReference>
<dbReference type="SUPFAM" id="SSF50249">
    <property type="entry name" value="Nucleic acid-binding proteins"/>
    <property type="match status" value="1"/>
</dbReference>
<feature type="binding site" evidence="9">
    <location>
        <position position="72"/>
    </location>
    <ligand>
        <name>[4Fe-4S] cluster</name>
        <dbReference type="ChEBI" id="CHEBI:49883"/>
    </ligand>
</feature>
<feature type="active site" description="Nucleophile" evidence="9 10">
    <location>
        <position position="394"/>
    </location>
</feature>
<keyword evidence="2 9" id="KW-0698">rRNA processing</keyword>
<evidence type="ECO:0000256" key="2">
    <source>
        <dbReference type="ARBA" id="ARBA00022552"/>
    </source>
</evidence>
<feature type="binding site" evidence="9 10">
    <location>
        <position position="269"/>
    </location>
    <ligand>
        <name>S-adenosyl-L-methionine</name>
        <dbReference type="ChEBI" id="CHEBI:59789"/>
    </ligand>
</feature>
<proteinExistence type="inferred from homology"/>
<evidence type="ECO:0000256" key="9">
    <source>
        <dbReference type="HAMAP-Rule" id="MF_01010"/>
    </source>
</evidence>
<dbReference type="InterPro" id="IPR002792">
    <property type="entry name" value="TRAM_dom"/>
</dbReference>
<evidence type="ECO:0000313" key="14">
    <source>
        <dbReference type="Proteomes" id="UP000614058"/>
    </source>
</evidence>
<dbReference type="Gene3D" id="2.40.50.140">
    <property type="entry name" value="Nucleic acid-binding proteins"/>
    <property type="match status" value="1"/>
</dbReference>
<dbReference type="PROSITE" id="PS01230">
    <property type="entry name" value="TRMA_1"/>
    <property type="match status" value="1"/>
</dbReference>
<dbReference type="InterPro" id="IPR012340">
    <property type="entry name" value="NA-bd_OB-fold"/>
</dbReference>
<dbReference type="EC" id="2.1.1.190" evidence="9"/>
<evidence type="ECO:0000256" key="6">
    <source>
        <dbReference type="ARBA" id="ARBA00022723"/>
    </source>
</evidence>
<dbReference type="CDD" id="cd02440">
    <property type="entry name" value="AdoMet_MTases"/>
    <property type="match status" value="1"/>
</dbReference>
<dbReference type="EMBL" id="JAEHNZ010000002">
    <property type="protein sequence ID" value="MBK0395954.1"/>
    <property type="molecule type" value="Genomic_DNA"/>
</dbReference>
<dbReference type="SUPFAM" id="SSF53335">
    <property type="entry name" value="S-adenosyl-L-methionine-dependent methyltransferases"/>
    <property type="match status" value="1"/>
</dbReference>
<evidence type="ECO:0000313" key="13">
    <source>
        <dbReference type="EMBL" id="MBK0395954.1"/>
    </source>
</evidence>
<keyword evidence="7 9" id="KW-0408">Iron</keyword>
<evidence type="ECO:0000256" key="8">
    <source>
        <dbReference type="ARBA" id="ARBA00023014"/>
    </source>
</evidence>
<dbReference type="GO" id="GO:0008168">
    <property type="term" value="F:methyltransferase activity"/>
    <property type="evidence" value="ECO:0007669"/>
    <property type="project" value="UniProtKB-KW"/>
</dbReference>
<feature type="binding site" evidence="9 10">
    <location>
        <position position="367"/>
    </location>
    <ligand>
        <name>S-adenosyl-L-methionine</name>
        <dbReference type="ChEBI" id="CHEBI:59789"/>
    </ligand>
</feature>
<dbReference type="Gene3D" id="2.40.50.1070">
    <property type="match status" value="1"/>
</dbReference>
<dbReference type="PROSITE" id="PS01231">
    <property type="entry name" value="TRMA_2"/>
    <property type="match status" value="1"/>
</dbReference>
<comment type="function">
    <text evidence="9">Catalyzes the formation of 5-methyl-uridine at position 1939 (m5U1939) in 23S rRNA.</text>
</comment>
<accession>A0ABS1BRY5</accession>
<dbReference type="InterPro" id="IPR029063">
    <property type="entry name" value="SAM-dependent_MTases_sf"/>
</dbReference>
<dbReference type="InterPro" id="IPR001566">
    <property type="entry name" value="23S_rRNA_MeTrfase_RlmD"/>
</dbReference>
<evidence type="ECO:0000256" key="1">
    <source>
        <dbReference type="ARBA" id="ARBA00022485"/>
    </source>
</evidence>
<feature type="binding site" evidence="9 10">
    <location>
        <position position="298"/>
    </location>
    <ligand>
        <name>S-adenosyl-L-methionine</name>
        <dbReference type="ChEBI" id="CHEBI:59789"/>
    </ligand>
</feature>